<sequence length="555" mass="59158">MLKKSLLAAALGAAILMAGASWSENPFDALKARAEAGEVLAQRELGLRYLEPSLGHTDPRQGALWLAEAARGGDAEAAFQLGQYYGRQVGTGRSLNLQARQKQAQYLKQATLAGHAAATTALADLLLERAMDPDVPDAKRQRATADADALLRHAADHGYVPAMRVLAERLATGRGLAADPIEALRYLQNAASANDAMAQYQLSLHYRDQANSDFSESRARVWLQKAAEAHHPEAVSALTLQHLETAEQTGKPELATPWVALAEQLALRDAAVYRSRLDRLQTELESTLTRVDRDWVDAAPMPALADTEASSDVPTSASAGLDASLLTDPVLARFSEQIDALEQRLNAMSVEAESLTQQLHDKDQQIAALTSERDAAVAAKQTAEQQLMALQATTGAAPRIAAAADTSQEQMASPPQLPSSTTAQETRADATTVAAYQQGLTLLRQNQYEQARRAFERAARSGHPGALNNLGLMQVRGLGGKADVAAGMASLVRAANAGSVGAAESLAAMYDYGIGIRLDRALAIEYYRMAAARGSDKAAAGLQRLGIDTRQVSAR</sequence>
<protein>
    <recommendedName>
        <fullName evidence="6">Sel1 repeat family protein</fullName>
    </recommendedName>
</protein>
<feature type="region of interest" description="Disordered" evidence="2">
    <location>
        <begin position="400"/>
        <end position="426"/>
    </location>
</feature>
<feature type="coiled-coil region" evidence="1">
    <location>
        <begin position="331"/>
        <end position="393"/>
    </location>
</feature>
<feature type="signal peptide" evidence="3">
    <location>
        <begin position="1"/>
        <end position="23"/>
    </location>
</feature>
<dbReference type="RefSeq" id="WP_170113356.1">
    <property type="nucleotide sequence ID" value="NZ_CP027860.1"/>
</dbReference>
<evidence type="ECO:0000313" key="5">
    <source>
        <dbReference type="Proteomes" id="UP000241074"/>
    </source>
</evidence>
<dbReference type="PANTHER" id="PTHR43628">
    <property type="entry name" value="ACTIVATOR OF C KINASE PROTEIN 1-RELATED"/>
    <property type="match status" value="1"/>
</dbReference>
<dbReference type="PANTHER" id="PTHR43628:SF1">
    <property type="entry name" value="CHITIN SYNTHASE REGULATORY FACTOR 2-RELATED"/>
    <property type="match status" value="1"/>
</dbReference>
<keyword evidence="3" id="KW-0732">Signal</keyword>
<dbReference type="SMART" id="SM00671">
    <property type="entry name" value="SEL1"/>
    <property type="match status" value="6"/>
</dbReference>
<feature type="chain" id="PRO_5015191598" description="Sel1 repeat family protein" evidence="3">
    <location>
        <begin position="24"/>
        <end position="555"/>
    </location>
</feature>
<organism evidence="4 5">
    <name type="scientific">Ahniella affigens</name>
    <dbReference type="NCBI Taxonomy" id="2021234"/>
    <lineage>
        <taxon>Bacteria</taxon>
        <taxon>Pseudomonadati</taxon>
        <taxon>Pseudomonadota</taxon>
        <taxon>Gammaproteobacteria</taxon>
        <taxon>Lysobacterales</taxon>
        <taxon>Rhodanobacteraceae</taxon>
        <taxon>Ahniella</taxon>
    </lineage>
</organism>
<dbReference type="InterPro" id="IPR011990">
    <property type="entry name" value="TPR-like_helical_dom_sf"/>
</dbReference>
<dbReference type="EMBL" id="CP027860">
    <property type="protein sequence ID" value="AVP99097.1"/>
    <property type="molecule type" value="Genomic_DNA"/>
</dbReference>
<evidence type="ECO:0008006" key="6">
    <source>
        <dbReference type="Google" id="ProtNLM"/>
    </source>
</evidence>
<gene>
    <name evidence="4" type="ORF">C7S18_18835</name>
</gene>
<keyword evidence="1" id="KW-0175">Coiled coil</keyword>
<proteinExistence type="predicted"/>
<feature type="compositionally biased region" description="Polar residues" evidence="2">
    <location>
        <begin position="407"/>
        <end position="425"/>
    </location>
</feature>
<evidence type="ECO:0000256" key="3">
    <source>
        <dbReference type="SAM" id="SignalP"/>
    </source>
</evidence>
<dbReference type="InterPro" id="IPR006597">
    <property type="entry name" value="Sel1-like"/>
</dbReference>
<dbReference type="Pfam" id="PF08238">
    <property type="entry name" value="Sel1"/>
    <property type="match status" value="7"/>
</dbReference>
<name>A0A2P1PW77_9GAMM</name>
<dbReference type="SUPFAM" id="SSF81901">
    <property type="entry name" value="HCP-like"/>
    <property type="match status" value="2"/>
</dbReference>
<reference evidence="4 5" key="1">
    <citation type="submission" date="2018-03" db="EMBL/GenBank/DDBJ databases">
        <title>Ahniella affigens gen. nov., sp. nov., a gammaproteobacterium isolated from sandy soil near a stream.</title>
        <authorList>
            <person name="Ko Y."/>
            <person name="Kim J.-H."/>
        </authorList>
    </citation>
    <scope>NUCLEOTIDE SEQUENCE [LARGE SCALE GENOMIC DNA]</scope>
    <source>
        <strain evidence="4 5">D13</strain>
    </source>
</reference>
<evidence type="ECO:0000256" key="1">
    <source>
        <dbReference type="SAM" id="Coils"/>
    </source>
</evidence>
<evidence type="ECO:0000256" key="2">
    <source>
        <dbReference type="SAM" id="MobiDB-lite"/>
    </source>
</evidence>
<dbReference type="Gene3D" id="1.25.40.10">
    <property type="entry name" value="Tetratricopeptide repeat domain"/>
    <property type="match status" value="2"/>
</dbReference>
<keyword evidence="5" id="KW-1185">Reference proteome</keyword>
<dbReference type="InterPro" id="IPR052945">
    <property type="entry name" value="Mitotic_Regulator"/>
</dbReference>
<dbReference type="Proteomes" id="UP000241074">
    <property type="component" value="Chromosome"/>
</dbReference>
<accession>A0A2P1PW77</accession>
<dbReference type="KEGG" id="xba:C7S18_18835"/>
<reference evidence="4 5" key="2">
    <citation type="submission" date="2018-03" db="EMBL/GenBank/DDBJ databases">
        <authorList>
            <person name="Keele B.F."/>
        </authorList>
    </citation>
    <scope>NUCLEOTIDE SEQUENCE [LARGE SCALE GENOMIC DNA]</scope>
    <source>
        <strain evidence="4 5">D13</strain>
    </source>
</reference>
<dbReference type="AlphaFoldDB" id="A0A2P1PW77"/>
<evidence type="ECO:0000313" key="4">
    <source>
        <dbReference type="EMBL" id="AVP99097.1"/>
    </source>
</evidence>